<geneLocation type="plasmid" evidence="4">
    <name>pnve2</name>
</geneLocation>
<dbReference type="Pfam" id="PF00226">
    <property type="entry name" value="DnaJ"/>
    <property type="match status" value="1"/>
</dbReference>
<feature type="region of interest" description="Disordered" evidence="1">
    <location>
        <begin position="1"/>
        <end position="52"/>
    </location>
</feature>
<dbReference type="CDD" id="cd06257">
    <property type="entry name" value="DnaJ"/>
    <property type="match status" value="1"/>
</dbReference>
<evidence type="ECO:0000259" key="2">
    <source>
        <dbReference type="PROSITE" id="PS50076"/>
    </source>
</evidence>
<dbReference type="PROSITE" id="PS50076">
    <property type="entry name" value="DNAJ_2"/>
    <property type="match status" value="1"/>
</dbReference>
<dbReference type="InterPro" id="IPR036869">
    <property type="entry name" value="J_dom_sf"/>
</dbReference>
<dbReference type="EMBL" id="CP040329">
    <property type="protein sequence ID" value="QCS40803.1"/>
    <property type="molecule type" value="Genomic_DNA"/>
</dbReference>
<evidence type="ECO:0000313" key="3">
    <source>
        <dbReference type="EMBL" id="QCS40803.1"/>
    </source>
</evidence>
<dbReference type="Gene3D" id="1.10.287.110">
    <property type="entry name" value="DnaJ domain"/>
    <property type="match status" value="1"/>
</dbReference>
<dbReference type="AlphaFoldDB" id="A0A4V6MBC3"/>
<name>A0A4V6MBC3_9EURY</name>
<accession>A0A4V6MBC3</accession>
<dbReference type="KEGG" id="nvr:FEJ81_00005"/>
<gene>
    <name evidence="3" type="ORF">FEJ81_00005</name>
</gene>
<protein>
    <recommendedName>
        <fullName evidence="2">J domain-containing protein</fullName>
    </recommendedName>
</protein>
<reference evidence="4" key="1">
    <citation type="submission" date="2019-05" db="EMBL/GenBank/DDBJ databases">
        <title>Genome sequence and methylation pattern of the halophilic Archaeon Natrinema versiforme BOL5-4.</title>
        <authorList>
            <person name="DasSarma P."/>
            <person name="Anton B.P."/>
            <person name="DasSarma S.L."/>
            <person name="Martinez F.L."/>
            <person name="Guzman D."/>
            <person name="Roberts R.J."/>
            <person name="DasSarma S."/>
        </authorList>
    </citation>
    <scope>NUCLEOTIDE SEQUENCE [LARGE SCALE GENOMIC DNA]</scope>
    <source>
        <strain evidence="4">BOL5-4</strain>
        <plasmid evidence="4">pnve2</plasmid>
    </source>
</reference>
<sequence>MLAAVVAELVTDQTSGADDPHPAGRRREHAEPEPEATAERDPDPTDGDEDADAVAEALETLEVEHPPAPEKAEVKAAYRALAVETHPDQGGDADRFIEVREAWETVAQREELSDDGQDVEVTNER</sequence>
<evidence type="ECO:0000313" key="4">
    <source>
        <dbReference type="Proteomes" id="UP000302218"/>
    </source>
</evidence>
<proteinExistence type="predicted"/>
<dbReference type="InterPro" id="IPR001623">
    <property type="entry name" value="DnaJ_domain"/>
</dbReference>
<organism evidence="3 4">
    <name type="scientific">Natrinema versiforme</name>
    <dbReference type="NCBI Taxonomy" id="88724"/>
    <lineage>
        <taxon>Archaea</taxon>
        <taxon>Methanobacteriati</taxon>
        <taxon>Methanobacteriota</taxon>
        <taxon>Stenosarchaea group</taxon>
        <taxon>Halobacteria</taxon>
        <taxon>Halobacteriales</taxon>
        <taxon>Natrialbaceae</taxon>
        <taxon>Natrinema</taxon>
    </lineage>
</organism>
<dbReference type="SUPFAM" id="SSF46565">
    <property type="entry name" value="Chaperone J-domain"/>
    <property type="match status" value="1"/>
</dbReference>
<feature type="domain" description="J" evidence="2">
    <location>
        <begin position="56"/>
        <end position="111"/>
    </location>
</feature>
<feature type="compositionally biased region" description="Basic and acidic residues" evidence="1">
    <location>
        <begin position="28"/>
        <end position="43"/>
    </location>
</feature>
<dbReference type="Proteomes" id="UP000302218">
    <property type="component" value="Plasmid pNVE2"/>
</dbReference>
<dbReference type="SMART" id="SM00271">
    <property type="entry name" value="DnaJ"/>
    <property type="match status" value="1"/>
</dbReference>
<keyword evidence="3" id="KW-0614">Plasmid</keyword>
<evidence type="ECO:0000256" key="1">
    <source>
        <dbReference type="SAM" id="MobiDB-lite"/>
    </source>
</evidence>